<dbReference type="Pfam" id="PF22675">
    <property type="entry name" value="KH-I_KHDC4-BBP"/>
    <property type="match status" value="1"/>
</dbReference>
<dbReference type="SUPFAM" id="SSF57756">
    <property type="entry name" value="Retrovirus zinc finger-like domains"/>
    <property type="match status" value="1"/>
</dbReference>
<evidence type="ECO:0000313" key="23">
    <source>
        <dbReference type="Proteomes" id="UP001497497"/>
    </source>
</evidence>
<comment type="caution">
    <text evidence="22">The sequence shown here is derived from an EMBL/GenBank/DDBJ whole genome shotgun (WGS) entry which is preliminary data.</text>
</comment>
<evidence type="ECO:0000256" key="19">
    <source>
        <dbReference type="RuleBase" id="RU367126"/>
    </source>
</evidence>
<dbReference type="SUPFAM" id="SSF101447">
    <property type="entry name" value="Formin homology 2 domain (FH2 domain)"/>
    <property type="match status" value="1"/>
</dbReference>
<dbReference type="CDD" id="cd22382">
    <property type="entry name" value="KH-I_SF1"/>
    <property type="match status" value="1"/>
</dbReference>
<dbReference type="Gene3D" id="3.30.1370.10">
    <property type="entry name" value="K Homology domain, type 1"/>
    <property type="match status" value="1"/>
</dbReference>
<evidence type="ECO:0000256" key="1">
    <source>
        <dbReference type="ARBA" id="ARBA00004123"/>
    </source>
</evidence>
<dbReference type="PANTHER" id="PTHR11208:SF45">
    <property type="entry name" value="SPLICING FACTOR 1"/>
    <property type="match status" value="1"/>
</dbReference>
<protein>
    <recommendedName>
        <fullName evidence="19">Branchpoint-bridging protein</fullName>
    </recommendedName>
</protein>
<evidence type="ECO:0000256" key="16">
    <source>
        <dbReference type="ARBA" id="ARBA00055181"/>
    </source>
</evidence>
<dbReference type="Pfam" id="PF16275">
    <property type="entry name" value="SF1-HH"/>
    <property type="match status" value="1"/>
</dbReference>
<evidence type="ECO:0000256" key="12">
    <source>
        <dbReference type="ARBA" id="ARBA00023015"/>
    </source>
</evidence>
<dbReference type="SMART" id="SM00343">
    <property type="entry name" value="ZnF_C2HC"/>
    <property type="match status" value="1"/>
</dbReference>
<evidence type="ECO:0000256" key="7">
    <source>
        <dbReference type="ARBA" id="ARBA00022728"/>
    </source>
</evidence>
<feature type="region of interest" description="Disordered" evidence="20">
    <location>
        <begin position="91"/>
        <end position="112"/>
    </location>
</feature>
<dbReference type="GO" id="GO:0005654">
    <property type="term" value="C:nucleoplasm"/>
    <property type="evidence" value="ECO:0007669"/>
    <property type="project" value="UniProtKB-ARBA"/>
</dbReference>
<evidence type="ECO:0000256" key="5">
    <source>
        <dbReference type="ARBA" id="ARBA00022664"/>
    </source>
</evidence>
<keyword evidence="3" id="KW-0678">Repressor</keyword>
<dbReference type="GO" id="GO:0048024">
    <property type="term" value="P:regulation of mRNA splicing, via spliceosome"/>
    <property type="evidence" value="ECO:0007669"/>
    <property type="project" value="TreeGrafter"/>
</dbReference>
<evidence type="ECO:0000256" key="11">
    <source>
        <dbReference type="ARBA" id="ARBA00022990"/>
    </source>
</evidence>
<evidence type="ECO:0000259" key="21">
    <source>
        <dbReference type="PROSITE" id="PS50158"/>
    </source>
</evidence>
<dbReference type="GO" id="GO:0008270">
    <property type="term" value="F:zinc ion binding"/>
    <property type="evidence" value="ECO:0007669"/>
    <property type="project" value="UniProtKB-UniRule"/>
</dbReference>
<keyword evidence="12" id="KW-0805">Transcription regulation</keyword>
<keyword evidence="9 19" id="KW-0862">Zinc</keyword>
<keyword evidence="23" id="KW-1185">Reference proteome</keyword>
<evidence type="ECO:0000313" key="22">
    <source>
        <dbReference type="EMBL" id="CAL1541757.1"/>
    </source>
</evidence>
<proteinExistence type="inferred from homology"/>
<evidence type="ECO:0000256" key="9">
    <source>
        <dbReference type="ARBA" id="ARBA00022833"/>
    </source>
</evidence>
<dbReference type="InterPro" id="IPR004087">
    <property type="entry name" value="KH_dom"/>
</dbReference>
<dbReference type="PANTHER" id="PTHR11208">
    <property type="entry name" value="RNA-BINDING PROTEIN RELATED"/>
    <property type="match status" value="1"/>
</dbReference>
<feature type="region of interest" description="Disordered" evidence="20">
    <location>
        <begin position="1"/>
        <end position="52"/>
    </location>
</feature>
<feature type="compositionally biased region" description="Low complexity" evidence="20">
    <location>
        <begin position="529"/>
        <end position="539"/>
    </location>
</feature>
<keyword evidence="11" id="KW-0007">Acetylation</keyword>
<evidence type="ECO:0000256" key="17">
    <source>
        <dbReference type="PROSITE-ProRule" id="PRU00047"/>
    </source>
</evidence>
<evidence type="ECO:0000256" key="10">
    <source>
        <dbReference type="ARBA" id="ARBA00022884"/>
    </source>
</evidence>
<comment type="function">
    <text evidence="19">Necessary for the splicing of pre-mRNA. Has a role in the recognition of the branch site (5'-UACUAAC-3'), the pyrimidine tract and the 3'-splice site at the 3'-end of introns.</text>
</comment>
<sequence>MYQSGAKRPLGLSENGPDGWNSGEEQSNSGDGLSLSDRKKKRRSRWNTEEEKIVIPGMPTVIPSNLSELQQRQYVVHLQIEEITRKLRTGDLGIPANPEQRSPSPEPIYNNEGKRLNTREYRTRKKLEEERHKLIQEAVKLNPEFKPPSDYKPPVIRVSDKVMIPQEEHPDINFVGLLIGPRGNTLKTLEKDTGAKIIIRGKGSVKDGKIGRKDGQPLPGEDEPLHAYVTANNPENVKKAVEKIKDIIKQGIEVPEGQNDLRRQQLRELALLNGTLRENDGLAKLRQIAESQTIVTNTIICTVCGGTGHIAQDCKQKRPGDTFRMQQMQNPAERAKMDSEYMSLMAELGEGPPPPKSEASNPNQPNFGRPLLANPPPNPMAMNSPWQMNRPPMGPGNSAPLLNRPPMGMQQNSPQINPLGRLPVPLMSTPLQPPPGMQAPPGLLPPPAGQQQQQSMMGGMGNMPPMQQQQSQNMLRPWQQQQSQSMGPQVGQQQSMMSMNNQMTPTSGSLAMPPPPPSLLAPPPPPPTSSQNQVQSTPPWMQQAHAGKTPLLTPPPPPPPPPPPVSISYESAFTSNPVSAQQQQQNILKIQSQAKQNNGGMGNMSNPNLMMNRAASQNMSGLGGASSLLGNAANMSNQRNQSMMNQNNSMMNSQNMFHQSGSNNSNHQGQIMNRGNNQNMFHGSAQSPVHGNSQHGMHSGNMFPNQASSTQMMNKGNMIQGMMNQNNPQNNANQGNYSMNQGLGHPNMKMNQGNFPQNSGMNQGNVSQNSLNRNDVGDDQNNSHVNRNSNMWN</sequence>
<keyword evidence="10 18" id="KW-0694">RNA-binding</keyword>
<evidence type="ECO:0000256" key="15">
    <source>
        <dbReference type="ARBA" id="ARBA00023242"/>
    </source>
</evidence>
<feature type="compositionally biased region" description="Low complexity" evidence="20">
    <location>
        <begin position="711"/>
        <end position="736"/>
    </location>
</feature>
<keyword evidence="4" id="KW-0597">Phosphoprotein</keyword>
<keyword evidence="8 17" id="KW-0863">Zinc-finger</keyword>
<dbReference type="FunFam" id="3.30.1370.10:FF:000016">
    <property type="entry name" value="Putative splicing factor 1"/>
    <property type="match status" value="1"/>
</dbReference>
<evidence type="ECO:0000256" key="6">
    <source>
        <dbReference type="ARBA" id="ARBA00022723"/>
    </source>
</evidence>
<keyword evidence="14 19" id="KW-0508">mRNA splicing</keyword>
<feature type="region of interest" description="Disordered" evidence="20">
    <location>
        <begin position="684"/>
        <end position="793"/>
    </location>
</feature>
<keyword evidence="15 19" id="KW-0539">Nucleus</keyword>
<keyword evidence="7 19" id="KW-0747">Spliceosome</keyword>
<dbReference type="InterPro" id="IPR047086">
    <property type="entry name" value="SF1-HH_sf"/>
</dbReference>
<evidence type="ECO:0000256" key="14">
    <source>
        <dbReference type="ARBA" id="ARBA00023187"/>
    </source>
</evidence>
<comment type="function">
    <text evidence="16">Necessary for the ATP-dependent first step of spliceosome assembly. Binds to the intron branch point sequence (BPS) 5'-UACUAAC-3' of the pre-mRNA. May act as transcription repressor.</text>
</comment>
<keyword evidence="6 19" id="KW-0479">Metal-binding</keyword>
<dbReference type="InterPro" id="IPR055256">
    <property type="entry name" value="KH_1_KHDC4/BBP-like"/>
</dbReference>
<dbReference type="Proteomes" id="UP001497497">
    <property type="component" value="Unassembled WGS sequence"/>
</dbReference>
<feature type="compositionally biased region" description="Pro residues" evidence="20">
    <location>
        <begin position="552"/>
        <end position="565"/>
    </location>
</feature>
<dbReference type="InterPro" id="IPR036875">
    <property type="entry name" value="Znf_CCHC_sf"/>
</dbReference>
<dbReference type="GO" id="GO:0000398">
    <property type="term" value="P:mRNA splicing, via spliceosome"/>
    <property type="evidence" value="ECO:0007669"/>
    <property type="project" value="UniProtKB-UniRule"/>
</dbReference>
<evidence type="ECO:0000256" key="20">
    <source>
        <dbReference type="SAM" id="MobiDB-lite"/>
    </source>
</evidence>
<dbReference type="InterPro" id="IPR001878">
    <property type="entry name" value="Znf_CCHC"/>
</dbReference>
<dbReference type="Gene3D" id="6.10.140.1790">
    <property type="match status" value="1"/>
</dbReference>
<dbReference type="PROSITE" id="PS50158">
    <property type="entry name" value="ZF_CCHC"/>
    <property type="match status" value="1"/>
</dbReference>
<evidence type="ECO:0000256" key="3">
    <source>
        <dbReference type="ARBA" id="ARBA00022491"/>
    </source>
</evidence>
<dbReference type="GO" id="GO:0005681">
    <property type="term" value="C:spliceosomal complex"/>
    <property type="evidence" value="ECO:0007669"/>
    <property type="project" value="UniProtKB-KW"/>
</dbReference>
<organism evidence="22 23">
    <name type="scientific">Lymnaea stagnalis</name>
    <name type="common">Great pond snail</name>
    <name type="synonym">Helix stagnalis</name>
    <dbReference type="NCBI Taxonomy" id="6523"/>
    <lineage>
        <taxon>Eukaryota</taxon>
        <taxon>Metazoa</taxon>
        <taxon>Spiralia</taxon>
        <taxon>Lophotrochozoa</taxon>
        <taxon>Mollusca</taxon>
        <taxon>Gastropoda</taxon>
        <taxon>Heterobranchia</taxon>
        <taxon>Euthyneura</taxon>
        <taxon>Panpulmonata</taxon>
        <taxon>Hygrophila</taxon>
        <taxon>Lymnaeoidea</taxon>
        <taxon>Lymnaeidae</taxon>
        <taxon>Lymnaea</taxon>
    </lineage>
</organism>
<dbReference type="PROSITE" id="PS50084">
    <property type="entry name" value="KH_TYPE_1"/>
    <property type="match status" value="1"/>
</dbReference>
<evidence type="ECO:0000256" key="4">
    <source>
        <dbReference type="ARBA" id="ARBA00022553"/>
    </source>
</evidence>
<dbReference type="InterPro" id="IPR032570">
    <property type="entry name" value="SF1-HH"/>
</dbReference>
<dbReference type="EMBL" id="CAXITT010000451">
    <property type="protein sequence ID" value="CAL1541757.1"/>
    <property type="molecule type" value="Genomic_DNA"/>
</dbReference>
<evidence type="ECO:0000256" key="2">
    <source>
        <dbReference type="ARBA" id="ARBA00010382"/>
    </source>
</evidence>
<feature type="region of interest" description="Disordered" evidence="20">
    <location>
        <begin position="346"/>
        <end position="568"/>
    </location>
</feature>
<feature type="compositionally biased region" description="Pro residues" evidence="20">
    <location>
        <begin position="512"/>
        <end position="528"/>
    </location>
</feature>
<dbReference type="GO" id="GO:0045131">
    <property type="term" value="F:pre-mRNA branch point binding"/>
    <property type="evidence" value="ECO:0007669"/>
    <property type="project" value="UniProtKB-UniRule"/>
</dbReference>
<reference evidence="22 23" key="1">
    <citation type="submission" date="2024-04" db="EMBL/GenBank/DDBJ databases">
        <authorList>
            <consortium name="Genoscope - CEA"/>
            <person name="William W."/>
        </authorList>
    </citation>
    <scope>NUCLEOTIDE SEQUENCE [LARGE SCALE GENOMIC DNA]</scope>
</reference>
<dbReference type="GO" id="GO:0003729">
    <property type="term" value="F:mRNA binding"/>
    <property type="evidence" value="ECO:0007669"/>
    <property type="project" value="TreeGrafter"/>
</dbReference>
<dbReference type="SUPFAM" id="SSF54791">
    <property type="entry name" value="Eukaryotic type KH-domain (KH-domain type I)"/>
    <property type="match status" value="1"/>
</dbReference>
<feature type="compositionally biased region" description="Pro residues" evidence="20">
    <location>
        <begin position="431"/>
        <end position="448"/>
    </location>
</feature>
<evidence type="ECO:0000256" key="18">
    <source>
        <dbReference type="PROSITE-ProRule" id="PRU00117"/>
    </source>
</evidence>
<feature type="domain" description="CCHC-type" evidence="21">
    <location>
        <begin position="301"/>
        <end position="316"/>
    </location>
</feature>
<accession>A0AAV2I733</accession>
<name>A0AAV2I733_LYMST</name>
<dbReference type="SMART" id="SM00322">
    <property type="entry name" value="KH"/>
    <property type="match status" value="1"/>
</dbReference>
<evidence type="ECO:0000256" key="8">
    <source>
        <dbReference type="ARBA" id="ARBA00022771"/>
    </source>
</evidence>
<feature type="compositionally biased region" description="Polar residues" evidence="20">
    <location>
        <begin position="749"/>
        <end position="793"/>
    </location>
</feature>
<keyword evidence="5 19" id="KW-0507">mRNA processing</keyword>
<dbReference type="InterPro" id="IPR045071">
    <property type="entry name" value="BBP-like"/>
</dbReference>
<feature type="compositionally biased region" description="Low complexity" evidence="20">
    <location>
        <begin position="449"/>
        <end position="511"/>
    </location>
</feature>
<evidence type="ECO:0000256" key="13">
    <source>
        <dbReference type="ARBA" id="ARBA00023163"/>
    </source>
</evidence>
<feature type="compositionally biased region" description="Polar residues" evidence="20">
    <location>
        <begin position="684"/>
        <end position="710"/>
    </location>
</feature>
<dbReference type="InterPro" id="IPR036612">
    <property type="entry name" value="KH_dom_type_1_sf"/>
</dbReference>
<dbReference type="AlphaFoldDB" id="A0AAV2I733"/>
<keyword evidence="13" id="KW-0804">Transcription</keyword>
<gene>
    <name evidence="22" type="ORF">GSLYS_00015363001</name>
</gene>
<comment type="similarity">
    <text evidence="2 19">Belongs to the BBP/SF1 family.</text>
</comment>
<comment type="subcellular location">
    <subcellularLocation>
        <location evidence="1 19">Nucleus</location>
    </subcellularLocation>
</comment>